<dbReference type="Gene3D" id="2.60.40.1890">
    <property type="entry name" value="PCu(A)C copper chaperone"/>
    <property type="match status" value="1"/>
</dbReference>
<organism evidence="1 2">
    <name type="scientific">Simiduia aestuariiviva</name>
    <dbReference type="NCBI Taxonomy" id="1510459"/>
    <lineage>
        <taxon>Bacteria</taxon>
        <taxon>Pseudomonadati</taxon>
        <taxon>Pseudomonadota</taxon>
        <taxon>Gammaproteobacteria</taxon>
        <taxon>Cellvibrionales</taxon>
        <taxon>Cellvibrionaceae</taxon>
        <taxon>Simiduia</taxon>
    </lineage>
</organism>
<dbReference type="SUPFAM" id="SSF110087">
    <property type="entry name" value="DR1885-like metal-binding protein"/>
    <property type="match status" value="1"/>
</dbReference>
<keyword evidence="2" id="KW-1185">Reference proteome</keyword>
<dbReference type="AlphaFoldDB" id="A0A839US26"/>
<dbReference type="EMBL" id="JACHXZ010000004">
    <property type="protein sequence ID" value="MBB3169511.1"/>
    <property type="molecule type" value="Genomic_DNA"/>
</dbReference>
<dbReference type="InterPro" id="IPR007410">
    <property type="entry name" value="LpqE-like"/>
</dbReference>
<comment type="caution">
    <text evidence="1">The sequence shown here is derived from an EMBL/GenBank/DDBJ whole genome shotgun (WGS) entry which is preliminary data.</text>
</comment>
<dbReference type="RefSeq" id="WP_183911018.1">
    <property type="nucleotide sequence ID" value="NZ_JACHXZ010000004.1"/>
</dbReference>
<dbReference type="PANTHER" id="PTHR36302:SF1">
    <property type="entry name" value="COPPER CHAPERONE PCU(A)C"/>
    <property type="match status" value="1"/>
</dbReference>
<dbReference type="InterPro" id="IPR036182">
    <property type="entry name" value="PCuAC_sf"/>
</dbReference>
<reference evidence="1 2" key="1">
    <citation type="submission" date="2020-08" db="EMBL/GenBank/DDBJ databases">
        <title>Genomic Encyclopedia of Type Strains, Phase III (KMG-III): the genomes of soil and plant-associated and newly described type strains.</title>
        <authorList>
            <person name="Whitman W."/>
        </authorList>
    </citation>
    <scope>NUCLEOTIDE SEQUENCE [LARGE SCALE GENOMIC DNA]</scope>
    <source>
        <strain evidence="1 2">CECT 8571</strain>
    </source>
</reference>
<evidence type="ECO:0000313" key="1">
    <source>
        <dbReference type="EMBL" id="MBB3169511.1"/>
    </source>
</evidence>
<protein>
    <recommendedName>
        <fullName evidence="3">Copper chaperone PCu(A)C</fullName>
    </recommendedName>
</protein>
<dbReference type="PANTHER" id="PTHR36302">
    <property type="entry name" value="BLR7088 PROTEIN"/>
    <property type="match status" value="1"/>
</dbReference>
<proteinExistence type="predicted"/>
<gene>
    <name evidence="1" type="ORF">FHS30_002724</name>
</gene>
<sequence>MILRSGLLLGLLWSSWLSAEMLVSDAWARESVPGTNTSALFATIENTERKATQLVAVVVDGVDKAELHAHNEEGGMMRMRRVTGVSVAGRSSVTLAPGGYHVMLFQLRQPLKAGTELPVEFKFSNGEKVKAVARVLSPADAMPHHNH</sequence>
<dbReference type="Pfam" id="PF04314">
    <property type="entry name" value="PCuAC"/>
    <property type="match status" value="1"/>
</dbReference>
<accession>A0A839US26</accession>
<name>A0A839US26_9GAMM</name>
<dbReference type="InterPro" id="IPR058248">
    <property type="entry name" value="Lxx211020-like"/>
</dbReference>
<evidence type="ECO:0008006" key="3">
    <source>
        <dbReference type="Google" id="ProtNLM"/>
    </source>
</evidence>
<evidence type="ECO:0000313" key="2">
    <source>
        <dbReference type="Proteomes" id="UP000559987"/>
    </source>
</evidence>
<dbReference type="Proteomes" id="UP000559987">
    <property type="component" value="Unassembled WGS sequence"/>
</dbReference>